<dbReference type="GO" id="GO:0004674">
    <property type="term" value="F:protein serine/threonine kinase activity"/>
    <property type="evidence" value="ECO:0007669"/>
    <property type="project" value="UniProtKB-KW"/>
</dbReference>
<evidence type="ECO:0000256" key="3">
    <source>
        <dbReference type="ARBA" id="ARBA00012513"/>
    </source>
</evidence>
<dbReference type="InterPro" id="IPR011009">
    <property type="entry name" value="Kinase-like_dom_sf"/>
</dbReference>
<organism evidence="21 22">
    <name type="scientific">Rhodamnia argentea</name>
    <dbReference type="NCBI Taxonomy" id="178133"/>
    <lineage>
        <taxon>Eukaryota</taxon>
        <taxon>Viridiplantae</taxon>
        <taxon>Streptophyta</taxon>
        <taxon>Embryophyta</taxon>
        <taxon>Tracheophyta</taxon>
        <taxon>Spermatophyta</taxon>
        <taxon>Magnoliopsida</taxon>
        <taxon>eudicotyledons</taxon>
        <taxon>Gunneridae</taxon>
        <taxon>Pentapetalae</taxon>
        <taxon>rosids</taxon>
        <taxon>malvids</taxon>
        <taxon>Myrtales</taxon>
        <taxon>Myrtaceae</taxon>
        <taxon>Myrtoideae</taxon>
        <taxon>Myrteae</taxon>
        <taxon>Australasian group</taxon>
        <taxon>Rhodamnia</taxon>
    </lineage>
</organism>
<sequence>MFSYRVGTVCIKMEANEKMRSFRFGKGTRGGGDMASENLRSLLFLVLFCSWIHLICCTTNTDDQTILVALKAQWQNTPPSWGKSSDPCGLPWEGVTCDNNSRVTGLGLSGMSIIGLLQSEIAGLTELTSLDLSLNKGLNGSIPTQFGSLQNLNILILAGCSLSGSIPNELGNLTKLTFLALNSNNFSGNVPASLGKLSKLYWLDVSENQLTGSLPVSAGNTPGLDLLLNCNHFHFSKNQLSGTIPEKLFSSNMSLIHILFDDNKFNGSIPSTLGLVRTLNALRLDKNSFSGNVPSNLSKLTQLSELHLAYNGLNGTLPNLTGMSSLSYIDLSNNSFAASAAPDWFSTLSLLTTLIIQYGPLQGTVPSDLFGLPQLEQVDMRNNAFNGTLYMGTSISSVLEVVNLEDNQIESLTTSPYHKSLILTGNPACTNAPVLSTLGYCKGQQQQAYYTPINCGSTSCPSDQKHNPRSCACAVPYEGQLTFKAPSFSYLSNAPLFQSLEVALCQTLDLPNGSVSLQDIVLDANSGYLIVPVSFFPSDGTYFSRSDIGRIGFDMINHTFTQPPAFGTYTFSADPYPFPAHGIRISIGAIAGIAAGCLVLVLGLVWLGIYAIQQKKRAQRATELSKPFASWIQRGSDDGGAPQLKGARWFYFDEIRKCTNNFSESNEIGSGGYGKVYKGMLPNGQVLAIKRAQQGSMQGAHEFKTEIELLSRVHHKNLVGLVGFCYEQGEQMLAYEYMPNGTLRESLSGKTGIPLDWNRRLRIALGSAKGLAYLHELANPPIIHRDVKSTNILLDENLVAKVADFGLSKMVADSEKGHLSTQVKGTLGYLDPEYYMTQLLTDKSDVYSFGVVMLELITAKPPLNKGKYIVREVRMAMDKNDRDYYGLRQVMDPSLLKVGRLAGFTWFLELAMRCLEDSSPDRPRMNEVVKEIETILQTEGLATSTTSASSSATDFGASHSGASTHPLYSGVSIDSKDVSYSNSFDYSGGYAISTKIEPK</sequence>
<dbReference type="GO" id="GO:0016020">
    <property type="term" value="C:membrane"/>
    <property type="evidence" value="ECO:0007669"/>
    <property type="project" value="UniProtKB-SubCell"/>
</dbReference>
<evidence type="ECO:0000256" key="4">
    <source>
        <dbReference type="ARBA" id="ARBA00022527"/>
    </source>
</evidence>
<dbReference type="FunFam" id="1.10.510.10:FF:000453">
    <property type="entry name" value="LRR receptor-like serine/threonine-protein kinase HSL2"/>
    <property type="match status" value="1"/>
</dbReference>
<dbReference type="PANTHER" id="PTHR45974">
    <property type="entry name" value="RECEPTOR-LIKE PROTEIN 55"/>
    <property type="match status" value="1"/>
</dbReference>
<dbReference type="SUPFAM" id="SSF52058">
    <property type="entry name" value="L domain-like"/>
    <property type="match status" value="1"/>
</dbReference>
<dbReference type="FunFam" id="3.30.200.20:FF:000328">
    <property type="entry name" value="Leucine-rich repeat protein kinase family protein"/>
    <property type="match status" value="1"/>
</dbReference>
<evidence type="ECO:0000259" key="20">
    <source>
        <dbReference type="PROSITE" id="PS50011"/>
    </source>
</evidence>
<evidence type="ECO:0000256" key="10">
    <source>
        <dbReference type="ARBA" id="ARBA00022741"/>
    </source>
</evidence>
<comment type="subcellular location">
    <subcellularLocation>
        <location evidence="1">Membrane</location>
        <topology evidence="1">Single-pass type I membrane protein</topology>
    </subcellularLocation>
</comment>
<dbReference type="InterPro" id="IPR032675">
    <property type="entry name" value="LRR_dom_sf"/>
</dbReference>
<feature type="transmembrane region" description="Helical" evidence="19">
    <location>
        <begin position="587"/>
        <end position="612"/>
    </location>
</feature>
<feature type="compositionally biased region" description="Low complexity" evidence="18">
    <location>
        <begin position="942"/>
        <end position="953"/>
    </location>
</feature>
<evidence type="ECO:0000256" key="14">
    <source>
        <dbReference type="ARBA" id="ARBA00023136"/>
    </source>
</evidence>
<dbReference type="SUPFAM" id="SSF56112">
    <property type="entry name" value="Protein kinase-like (PK-like)"/>
    <property type="match status" value="1"/>
</dbReference>
<dbReference type="Pfam" id="PF07714">
    <property type="entry name" value="PK_Tyr_Ser-Thr"/>
    <property type="match status" value="1"/>
</dbReference>
<dbReference type="Gene3D" id="3.80.10.10">
    <property type="entry name" value="Ribonuclease Inhibitor"/>
    <property type="match status" value="3"/>
</dbReference>
<keyword evidence="7 19" id="KW-0812">Transmembrane</keyword>
<feature type="binding site" evidence="17">
    <location>
        <position position="690"/>
    </location>
    <ligand>
        <name>ATP</name>
        <dbReference type="ChEBI" id="CHEBI:30616"/>
    </ligand>
</feature>
<dbReference type="KEGG" id="rarg:115750597"/>
<evidence type="ECO:0000256" key="6">
    <source>
        <dbReference type="ARBA" id="ARBA00022679"/>
    </source>
</evidence>
<dbReference type="GeneID" id="115750597"/>
<dbReference type="Proteomes" id="UP000827889">
    <property type="component" value="Chromosome 10"/>
</dbReference>
<keyword evidence="8" id="KW-0732">Signal</keyword>
<evidence type="ECO:0000256" key="18">
    <source>
        <dbReference type="SAM" id="MobiDB-lite"/>
    </source>
</evidence>
<feature type="domain" description="Protein kinase" evidence="20">
    <location>
        <begin position="662"/>
        <end position="936"/>
    </location>
</feature>
<dbReference type="InterPro" id="IPR000719">
    <property type="entry name" value="Prot_kinase_dom"/>
</dbReference>
<evidence type="ECO:0000256" key="19">
    <source>
        <dbReference type="SAM" id="Phobius"/>
    </source>
</evidence>
<reference evidence="22" key="1">
    <citation type="submission" date="2025-08" db="UniProtKB">
        <authorList>
            <consortium name="RefSeq"/>
        </authorList>
    </citation>
    <scope>IDENTIFICATION</scope>
    <source>
        <tissue evidence="22">Leaf</tissue>
    </source>
</reference>
<dbReference type="PANTHER" id="PTHR45974:SF242">
    <property type="entry name" value="LEUCINE-RICH REPEAT PROTEIN KINASE FAMILY PROTEIN"/>
    <property type="match status" value="1"/>
</dbReference>
<dbReference type="InterPro" id="IPR017441">
    <property type="entry name" value="Protein_kinase_ATP_BS"/>
</dbReference>
<name>A0A8B8Q9W9_9MYRT</name>
<dbReference type="AlphaFoldDB" id="A0A8B8Q9W9"/>
<keyword evidence="4" id="KW-0723">Serine/threonine-protein kinase</keyword>
<evidence type="ECO:0000256" key="11">
    <source>
        <dbReference type="ARBA" id="ARBA00022777"/>
    </source>
</evidence>
<dbReference type="Gene3D" id="1.10.510.10">
    <property type="entry name" value="Transferase(Phosphotransferase) domain 1"/>
    <property type="match status" value="1"/>
</dbReference>
<dbReference type="PROSITE" id="PS00107">
    <property type="entry name" value="PROTEIN_KINASE_ATP"/>
    <property type="match status" value="1"/>
</dbReference>
<evidence type="ECO:0000256" key="15">
    <source>
        <dbReference type="ARBA" id="ARBA00023170"/>
    </source>
</evidence>
<dbReference type="FunFam" id="3.80.10.10:FF:000830">
    <property type="entry name" value="Predicted protein"/>
    <property type="match status" value="1"/>
</dbReference>
<evidence type="ECO:0000313" key="21">
    <source>
        <dbReference type="Proteomes" id="UP000827889"/>
    </source>
</evidence>
<evidence type="ECO:0000256" key="17">
    <source>
        <dbReference type="PROSITE-ProRule" id="PRU10141"/>
    </source>
</evidence>
<dbReference type="InterPro" id="IPR008271">
    <property type="entry name" value="Ser/Thr_kinase_AS"/>
</dbReference>
<protein>
    <recommendedName>
        <fullName evidence="3">non-specific serine/threonine protein kinase</fullName>
        <ecNumber evidence="3">2.7.11.1</ecNumber>
    </recommendedName>
</protein>
<dbReference type="Pfam" id="PF00560">
    <property type="entry name" value="LRR_1"/>
    <property type="match status" value="1"/>
</dbReference>
<keyword evidence="5" id="KW-0433">Leucine-rich repeat</keyword>
<dbReference type="InterPro" id="IPR001611">
    <property type="entry name" value="Leu-rich_rpt"/>
</dbReference>
<keyword evidence="11" id="KW-0418">Kinase</keyword>
<keyword evidence="9" id="KW-0677">Repeat</keyword>
<gene>
    <name evidence="22" type="primary">LOC115750597</name>
</gene>
<dbReference type="CDD" id="cd14066">
    <property type="entry name" value="STKc_IRAK"/>
    <property type="match status" value="1"/>
</dbReference>
<keyword evidence="21" id="KW-1185">Reference proteome</keyword>
<keyword evidence="10 17" id="KW-0547">Nucleotide-binding</keyword>
<proteinExistence type="inferred from homology"/>
<evidence type="ECO:0000256" key="12">
    <source>
        <dbReference type="ARBA" id="ARBA00022840"/>
    </source>
</evidence>
<keyword evidence="14 19" id="KW-0472">Membrane</keyword>
<dbReference type="Pfam" id="PF08263">
    <property type="entry name" value="LRRNT_2"/>
    <property type="match status" value="1"/>
</dbReference>
<dbReference type="SMART" id="SM00220">
    <property type="entry name" value="S_TKc"/>
    <property type="match status" value="1"/>
</dbReference>
<dbReference type="RefSeq" id="XP_030543926.1">
    <property type="nucleotide sequence ID" value="XM_030688066.2"/>
</dbReference>
<dbReference type="GO" id="GO:0005524">
    <property type="term" value="F:ATP binding"/>
    <property type="evidence" value="ECO:0007669"/>
    <property type="project" value="UniProtKB-UniRule"/>
</dbReference>
<evidence type="ECO:0000256" key="16">
    <source>
        <dbReference type="ARBA" id="ARBA00023180"/>
    </source>
</evidence>
<feature type="region of interest" description="Disordered" evidence="18">
    <location>
        <begin position="940"/>
        <end position="959"/>
    </location>
</feature>
<evidence type="ECO:0000256" key="7">
    <source>
        <dbReference type="ARBA" id="ARBA00022692"/>
    </source>
</evidence>
<dbReference type="FunFam" id="3.80.10.10:FF:000363">
    <property type="entry name" value="Leucine-rich repeat family protein"/>
    <property type="match status" value="1"/>
</dbReference>
<keyword evidence="15" id="KW-0675">Receptor</keyword>
<dbReference type="EC" id="2.7.11.1" evidence="3"/>
<comment type="similarity">
    <text evidence="2">Belongs to the protein kinase superfamily. Ser/Thr protein kinase family.</text>
</comment>
<dbReference type="InterPro" id="IPR001245">
    <property type="entry name" value="Ser-Thr/Tyr_kinase_cat_dom"/>
</dbReference>
<keyword evidence="13 19" id="KW-1133">Transmembrane helix</keyword>
<keyword evidence="6" id="KW-0808">Transferase</keyword>
<evidence type="ECO:0000256" key="5">
    <source>
        <dbReference type="ARBA" id="ARBA00022614"/>
    </source>
</evidence>
<evidence type="ECO:0000256" key="9">
    <source>
        <dbReference type="ARBA" id="ARBA00022737"/>
    </source>
</evidence>
<evidence type="ECO:0000256" key="1">
    <source>
        <dbReference type="ARBA" id="ARBA00004479"/>
    </source>
</evidence>
<evidence type="ECO:0000313" key="22">
    <source>
        <dbReference type="RefSeq" id="XP_030543926.1"/>
    </source>
</evidence>
<dbReference type="InterPro" id="IPR013210">
    <property type="entry name" value="LRR_N_plant-typ"/>
</dbReference>
<keyword evidence="16" id="KW-0325">Glycoprotein</keyword>
<accession>A0A8B8Q9W9</accession>
<evidence type="ECO:0000256" key="2">
    <source>
        <dbReference type="ARBA" id="ARBA00008684"/>
    </source>
</evidence>
<dbReference type="Gene3D" id="3.30.200.20">
    <property type="entry name" value="Phosphorylase Kinase, domain 1"/>
    <property type="match status" value="1"/>
</dbReference>
<dbReference type="PROSITE" id="PS50011">
    <property type="entry name" value="PROTEIN_KINASE_DOM"/>
    <property type="match status" value="1"/>
</dbReference>
<evidence type="ECO:0000256" key="13">
    <source>
        <dbReference type="ARBA" id="ARBA00022989"/>
    </source>
</evidence>
<evidence type="ECO:0000256" key="8">
    <source>
        <dbReference type="ARBA" id="ARBA00022729"/>
    </source>
</evidence>
<keyword evidence="12 17" id="KW-0067">ATP-binding</keyword>
<dbReference type="PROSITE" id="PS00108">
    <property type="entry name" value="PROTEIN_KINASE_ST"/>
    <property type="match status" value="1"/>
</dbReference>